<feature type="transmembrane region" description="Helical" evidence="1">
    <location>
        <begin position="878"/>
        <end position="898"/>
    </location>
</feature>
<dbReference type="Gene3D" id="3.30.70.1440">
    <property type="entry name" value="Multidrug efflux transporter AcrB pore domain"/>
    <property type="match status" value="1"/>
</dbReference>
<feature type="transmembrane region" description="Helical" evidence="1">
    <location>
        <begin position="950"/>
        <end position="969"/>
    </location>
</feature>
<feature type="transmembrane region" description="Helical" evidence="1">
    <location>
        <begin position="904"/>
        <end position="929"/>
    </location>
</feature>
<keyword evidence="1" id="KW-0812">Transmembrane</keyword>
<comment type="caution">
    <text evidence="2">The sequence shown here is derived from an EMBL/GenBank/DDBJ whole genome shotgun (WGS) entry which is preliminary data.</text>
</comment>
<evidence type="ECO:0000313" key="2">
    <source>
        <dbReference type="EMBL" id="MST55956.1"/>
    </source>
</evidence>
<evidence type="ECO:0000256" key="1">
    <source>
        <dbReference type="SAM" id="Phobius"/>
    </source>
</evidence>
<dbReference type="SUPFAM" id="SSF82866">
    <property type="entry name" value="Multidrug efflux transporter AcrB transmembrane domain"/>
    <property type="match status" value="2"/>
</dbReference>
<feature type="transmembrane region" description="Helical" evidence="1">
    <location>
        <begin position="975"/>
        <end position="1003"/>
    </location>
</feature>
<dbReference type="GO" id="GO:0042910">
    <property type="term" value="F:xenobiotic transmembrane transporter activity"/>
    <property type="evidence" value="ECO:0007669"/>
    <property type="project" value="TreeGrafter"/>
</dbReference>
<dbReference type="GO" id="GO:0005886">
    <property type="term" value="C:plasma membrane"/>
    <property type="evidence" value="ECO:0007669"/>
    <property type="project" value="TreeGrafter"/>
</dbReference>
<feature type="transmembrane region" description="Helical" evidence="1">
    <location>
        <begin position="432"/>
        <end position="450"/>
    </location>
</feature>
<feature type="transmembrane region" description="Helical" evidence="1">
    <location>
        <begin position="854"/>
        <end position="871"/>
    </location>
</feature>
<dbReference type="Gene3D" id="3.30.70.1430">
    <property type="entry name" value="Multidrug efflux transporter AcrB pore domain"/>
    <property type="match status" value="2"/>
</dbReference>
<dbReference type="RefSeq" id="WP_320634406.1">
    <property type="nucleotide sequence ID" value="NZ_JAXDZJ010000162.1"/>
</dbReference>
<name>A0A6L5YC97_9BACT</name>
<feature type="transmembrane region" description="Helical" evidence="1">
    <location>
        <begin position="462"/>
        <end position="485"/>
    </location>
</feature>
<dbReference type="PRINTS" id="PR00702">
    <property type="entry name" value="ACRIFLAVINRP"/>
</dbReference>
<dbReference type="Proteomes" id="UP000473699">
    <property type="component" value="Unassembled WGS sequence"/>
</dbReference>
<dbReference type="Gene3D" id="1.20.1640.10">
    <property type="entry name" value="Multidrug efflux transporter AcrB transmembrane domain"/>
    <property type="match status" value="2"/>
</dbReference>
<dbReference type="Pfam" id="PF00873">
    <property type="entry name" value="ACR_tran"/>
    <property type="match status" value="1"/>
</dbReference>
<dbReference type="Gene3D" id="3.30.2090.10">
    <property type="entry name" value="Multidrug efflux transporter AcrB TolC docking domain, DN and DC subdomains"/>
    <property type="match status" value="2"/>
</dbReference>
<dbReference type="AlphaFoldDB" id="A0A6L5YC97"/>
<dbReference type="SUPFAM" id="SSF82714">
    <property type="entry name" value="Multidrug efflux transporter AcrB TolC docking domain, DN and DC subdomains"/>
    <property type="match status" value="2"/>
</dbReference>
<dbReference type="PANTHER" id="PTHR32063">
    <property type="match status" value="1"/>
</dbReference>
<dbReference type="InterPro" id="IPR027463">
    <property type="entry name" value="AcrB_DN_DC_subdom"/>
</dbReference>
<accession>A0A6L5YC97</accession>
<feature type="transmembrane region" description="Helical" evidence="1">
    <location>
        <begin position="334"/>
        <end position="352"/>
    </location>
</feature>
<evidence type="ECO:0000313" key="3">
    <source>
        <dbReference type="Proteomes" id="UP000473699"/>
    </source>
</evidence>
<organism evidence="2 3">
    <name type="scientific">Pyramidobacter porci</name>
    <dbReference type="NCBI Taxonomy" id="2605789"/>
    <lineage>
        <taxon>Bacteria</taxon>
        <taxon>Thermotogati</taxon>
        <taxon>Synergistota</taxon>
        <taxon>Synergistia</taxon>
        <taxon>Synergistales</taxon>
        <taxon>Dethiosulfovibrionaceae</taxon>
        <taxon>Pyramidobacter</taxon>
    </lineage>
</organism>
<keyword evidence="1" id="KW-1133">Transmembrane helix</keyword>
<feature type="transmembrane region" description="Helical" evidence="1">
    <location>
        <begin position="382"/>
        <end position="411"/>
    </location>
</feature>
<reference evidence="2 3" key="1">
    <citation type="submission" date="2019-08" db="EMBL/GenBank/DDBJ databases">
        <title>In-depth cultivation of the pig gut microbiome towards novel bacterial diversity and tailored functional studies.</title>
        <authorList>
            <person name="Wylensek D."/>
            <person name="Hitch T.C.A."/>
            <person name="Clavel T."/>
        </authorList>
    </citation>
    <scope>NUCLEOTIDE SEQUENCE [LARGE SCALE GENOMIC DNA]</scope>
    <source>
        <strain evidence="2 3">SM-530-WT-4B</strain>
    </source>
</reference>
<dbReference type="EMBL" id="VUNH01000008">
    <property type="protein sequence ID" value="MST55956.1"/>
    <property type="molecule type" value="Genomic_DNA"/>
</dbReference>
<feature type="transmembrane region" description="Helical" evidence="1">
    <location>
        <begin position="359"/>
        <end position="376"/>
    </location>
</feature>
<dbReference type="PANTHER" id="PTHR32063:SF18">
    <property type="entry name" value="CATION EFFLUX SYSTEM PROTEIN"/>
    <property type="match status" value="1"/>
</dbReference>
<protein>
    <submittedName>
        <fullName evidence="2">Efflux RND transporter permease subunit</fullName>
    </submittedName>
</protein>
<sequence>MSVARASLKHRAVVLFLCALTAVAGVAAYFRIGKLEDPSFTIKTAVVTIVYPGSTAYEVEREVTSRVEDAVQAMGEIKRIRSRSVPGMAIVYVDIKDKYTSKDLPEIWDVLRQKLNDVQVFMPAGSTIMVDNDFGDVYGQYYALVGDGYTMKELWDYADFLKKQLVLVPGVASVKILGEQKEAVYVEFSATRLSSLGLPPNAIFNVLNQQNTLSALGTTTLGDRFVRVSPTGAIMSVDDIGDLVIGGVGGQLIRLREVATVRRDFVDPQSFMMRFNGRPALGIGIATVAGGNVVTMGEGVSKRLRELEVHRPIGMELNEIYMQSDQVTRSVQNFIVNLIESLAIVVGVLLVFMGMRTGLIIGAVLLLTVAGTFAIMNACDIFLQIVSLASLIIALGSLVDNAIVVSEGMLVGVERGMNAEDAADQAVEGSKWAMLGGTFIAVLAFAPIGLSQDSTGEFCRSLLQVVGISMMLSWGAALTVTPVFGQLMLKPSPQKGDPYDRPLFRAYRALLEGCLRHRSISMALTAALFALSCWGLTRLDTSFFPDANTVYYTVDLWSDEGASLAAQRSAAMELERFLRSQPNVKNVTDFIGGGSLRFMLTYSPPDPDTAYAQLLVEMKDPEDTRAMLLRTQKRLDEEMPQLTGVCKLFSKGSGMAPKLEARFYGDDPAVLRDLGAQALRIVEADPSHNFARIDWRQPVEVIHPRVLKDQMQNLGLTRPQINQALLIATTGLPIGAFRDGDKTLAILAALVPEQRNQIDRIKSLPVWAPAANATVPLGTVISSLDVDYEDNIVMRRNRSRVLTVASEVKLGHNADAMLERVRAPIEAIGLPVGYSLEWGGEKELSDDAVGGMKVAFLPALLIMFTIMVFLFNGFRQPLIIFGALPLILIGVVGGLWLAGMSMSFLAIVGTLSLVGMLAKNSIVLLDQVSADFAAGRDRYEAIVEDGVSRLRPVAMSALTTVLGMVPLIWDLMFGPMAVTIMAGLTVSTILTLIVIPVLTAVVYKVPCPPKERD</sequence>
<dbReference type="InterPro" id="IPR001036">
    <property type="entry name" value="Acrflvin-R"/>
</dbReference>
<proteinExistence type="predicted"/>
<gene>
    <name evidence="2" type="ORF">FYJ74_07930</name>
</gene>
<keyword evidence="3" id="KW-1185">Reference proteome</keyword>
<dbReference type="SUPFAM" id="SSF82693">
    <property type="entry name" value="Multidrug efflux transporter AcrB pore domain, PN1, PN2, PC1 and PC2 subdomains"/>
    <property type="match status" value="2"/>
</dbReference>
<dbReference type="Gene3D" id="3.30.70.1320">
    <property type="entry name" value="Multidrug efflux transporter AcrB pore domain like"/>
    <property type="match status" value="1"/>
</dbReference>
<keyword evidence="1" id="KW-0472">Membrane</keyword>